<evidence type="ECO:0000313" key="3">
    <source>
        <dbReference type="Proteomes" id="UP000236075"/>
    </source>
</evidence>
<proteinExistence type="predicted"/>
<gene>
    <name evidence="2" type="ORF">CXT95_08975</name>
</gene>
<feature type="compositionally biased region" description="Basic residues" evidence="1">
    <location>
        <begin position="7"/>
        <end position="18"/>
    </location>
</feature>
<organism evidence="2 3">
    <name type="scientific">Akkermansia muciniphila</name>
    <dbReference type="NCBI Taxonomy" id="239935"/>
    <lineage>
        <taxon>Bacteria</taxon>
        <taxon>Pseudomonadati</taxon>
        <taxon>Verrucomicrobiota</taxon>
        <taxon>Verrucomicrobiia</taxon>
        <taxon>Verrucomicrobiales</taxon>
        <taxon>Akkermansiaceae</taxon>
        <taxon>Akkermansia</taxon>
    </lineage>
</organism>
<dbReference type="Proteomes" id="UP000236075">
    <property type="component" value="Unassembled WGS sequence"/>
</dbReference>
<accession>A0AAX0WJH4</accession>
<name>A0AAX0WJH4_9BACT</name>
<dbReference type="RefSeq" id="WP_102748501.1">
    <property type="nucleotide sequence ID" value="NZ_PJLB01000008.1"/>
</dbReference>
<evidence type="ECO:0008006" key="4">
    <source>
        <dbReference type="Google" id="ProtNLM"/>
    </source>
</evidence>
<sequence length="99" mass="11263">MRPPKPSLRKNKPTRRGKPGSYKLRLTLLVDPRKKGKLVELGLGTNDRKEAEERANSIINALESAGLYRLPAVRILEHHVAQFGKIEPPPFKHPELPLW</sequence>
<dbReference type="EMBL" id="PJLB01000008">
    <property type="protein sequence ID" value="PND02766.1"/>
    <property type="molecule type" value="Genomic_DNA"/>
</dbReference>
<dbReference type="AlphaFoldDB" id="A0AAX0WJH4"/>
<evidence type="ECO:0000256" key="1">
    <source>
        <dbReference type="SAM" id="MobiDB-lite"/>
    </source>
</evidence>
<evidence type="ECO:0000313" key="2">
    <source>
        <dbReference type="EMBL" id="PND02766.1"/>
    </source>
</evidence>
<reference evidence="2 3" key="1">
    <citation type="journal article" date="2017" name="BMC Genomics">
        <title>Genome sequencing of 39 Akkermansia muciniphila isolates reveals its population structure, genomic and functional diverisity, and global distribution in mammalian gut microbiotas.</title>
        <authorList>
            <person name="Guo X."/>
            <person name="Li S."/>
            <person name="Zhang J."/>
            <person name="Wu F."/>
            <person name="Li X."/>
            <person name="Wu D."/>
            <person name="Zhang M."/>
            <person name="Ou Z."/>
            <person name="Jie Z."/>
            <person name="Yan Q."/>
            <person name="Li P."/>
            <person name="Yi J."/>
            <person name="Peng Y."/>
        </authorList>
    </citation>
    <scope>NUCLEOTIDE SEQUENCE [LARGE SCALE GENOMIC DNA]</scope>
    <source>
        <strain evidence="2 3">GP28</strain>
    </source>
</reference>
<comment type="caution">
    <text evidence="2">The sequence shown here is derived from an EMBL/GenBank/DDBJ whole genome shotgun (WGS) entry which is preliminary data.</text>
</comment>
<protein>
    <recommendedName>
        <fullName evidence="4">Site-specific integrase</fullName>
    </recommendedName>
</protein>
<feature type="region of interest" description="Disordered" evidence="1">
    <location>
        <begin position="1"/>
        <end position="21"/>
    </location>
</feature>